<dbReference type="Proteomes" id="UP000799437">
    <property type="component" value="Unassembled WGS sequence"/>
</dbReference>
<reference evidence="1" key="1">
    <citation type="journal article" date="2020" name="Stud. Mycol.">
        <title>101 Dothideomycetes genomes: a test case for predicting lifestyles and emergence of pathogens.</title>
        <authorList>
            <person name="Haridas S."/>
            <person name="Albert R."/>
            <person name="Binder M."/>
            <person name="Bloem J."/>
            <person name="Labutti K."/>
            <person name="Salamov A."/>
            <person name="Andreopoulos B."/>
            <person name="Baker S."/>
            <person name="Barry K."/>
            <person name="Bills G."/>
            <person name="Bluhm B."/>
            <person name="Cannon C."/>
            <person name="Castanera R."/>
            <person name="Culley D."/>
            <person name="Daum C."/>
            <person name="Ezra D."/>
            <person name="Gonzalez J."/>
            <person name="Henrissat B."/>
            <person name="Kuo A."/>
            <person name="Liang C."/>
            <person name="Lipzen A."/>
            <person name="Lutzoni F."/>
            <person name="Magnuson J."/>
            <person name="Mondo S."/>
            <person name="Nolan M."/>
            <person name="Ohm R."/>
            <person name="Pangilinan J."/>
            <person name="Park H.-J."/>
            <person name="Ramirez L."/>
            <person name="Alfaro M."/>
            <person name="Sun H."/>
            <person name="Tritt A."/>
            <person name="Yoshinaga Y."/>
            <person name="Zwiers L.-H."/>
            <person name="Turgeon B."/>
            <person name="Goodwin S."/>
            <person name="Spatafora J."/>
            <person name="Crous P."/>
            <person name="Grigoriev I."/>
        </authorList>
    </citation>
    <scope>NUCLEOTIDE SEQUENCE</scope>
    <source>
        <strain evidence="1">CBS 121739</strain>
    </source>
</reference>
<dbReference type="OrthoDB" id="5429783at2759"/>
<proteinExistence type="predicted"/>
<dbReference type="EMBL" id="ML996571">
    <property type="protein sequence ID" value="KAF2758566.1"/>
    <property type="molecule type" value="Genomic_DNA"/>
</dbReference>
<gene>
    <name evidence="1" type="ORF">EJ05DRAFT_475871</name>
</gene>
<dbReference type="AlphaFoldDB" id="A0A6A6W9L6"/>
<evidence type="ECO:0000313" key="1">
    <source>
        <dbReference type="EMBL" id="KAF2758566.1"/>
    </source>
</evidence>
<name>A0A6A6W9L6_9PEZI</name>
<protein>
    <submittedName>
        <fullName evidence="1">Uncharacterized protein</fullName>
    </submittedName>
</protein>
<evidence type="ECO:0000313" key="2">
    <source>
        <dbReference type="Proteomes" id="UP000799437"/>
    </source>
</evidence>
<dbReference type="RefSeq" id="XP_033601017.1">
    <property type="nucleotide sequence ID" value="XM_033743909.1"/>
</dbReference>
<dbReference type="GeneID" id="54484963"/>
<organism evidence="1 2">
    <name type="scientific">Pseudovirgaria hyperparasitica</name>
    <dbReference type="NCBI Taxonomy" id="470096"/>
    <lineage>
        <taxon>Eukaryota</taxon>
        <taxon>Fungi</taxon>
        <taxon>Dikarya</taxon>
        <taxon>Ascomycota</taxon>
        <taxon>Pezizomycotina</taxon>
        <taxon>Dothideomycetes</taxon>
        <taxon>Dothideomycetes incertae sedis</taxon>
        <taxon>Acrospermales</taxon>
        <taxon>Acrospermaceae</taxon>
        <taxon>Pseudovirgaria</taxon>
    </lineage>
</organism>
<sequence length="85" mass="9495">MGVDRRCVRAGDDAMRGERWKVRCDAMRCDAMRCDAMRCDAIVLVVAIVDCECVIDVQTIKSVEVARLDGGQLVRAMDGVFEKLE</sequence>
<accession>A0A6A6W9L6</accession>
<keyword evidence="2" id="KW-1185">Reference proteome</keyword>